<dbReference type="AlphaFoldDB" id="A0A370HUZ4"/>
<dbReference type="OrthoDB" id="9815497at2"/>
<dbReference type="PANTHER" id="PTHR30388">
    <property type="entry name" value="ALDEHYDE OXIDOREDUCTASE MOLYBDENUM COFACTOR ASSEMBLY PROTEIN"/>
    <property type="match status" value="1"/>
</dbReference>
<dbReference type="Pfam" id="PF13478">
    <property type="entry name" value="XdhC_C"/>
    <property type="match status" value="1"/>
</dbReference>
<dbReference type="Pfam" id="PF02625">
    <property type="entry name" value="XdhC_CoxI"/>
    <property type="match status" value="1"/>
</dbReference>
<accession>A0A370HUZ4</accession>
<reference evidence="3 4" key="1">
    <citation type="submission" date="2018-07" db="EMBL/GenBank/DDBJ databases">
        <title>Genomic Encyclopedia of Type Strains, Phase IV (KMG-IV): sequencing the most valuable type-strain genomes for metagenomic binning, comparative biology and taxonomic classification.</title>
        <authorList>
            <person name="Goeker M."/>
        </authorList>
    </citation>
    <scope>NUCLEOTIDE SEQUENCE [LARGE SCALE GENOMIC DNA]</scope>
    <source>
        <strain evidence="3 4">DSM 14364</strain>
    </source>
</reference>
<sequence length="351" mass="37157">MSGALHHVEADWPAFGLNDDVRPALQAAVESGWDSVLVTLHTAIGGGPRGIGAQMVITRNAVSGYLSGGCVEADVTRHALAVLADGQPRRLIYGEGGPIDIRLPCGGRIELLAERIPAGDPALSALLRFSVERMPCVWISDGQRRFCLEVEDRGSPDEAVSAALAAVRRNAMRAGSRGDMLHRLYAPQQRFVVFGHDPTALAMAMLAGQVGMETFLVRPKGPMAPPPIPNILYIRERPADALARIGADPWTAVAVAMHQEEDDQEALVAALSSKAGYVGLLGSSRRLPRKLARLVEAGISPVDLKRLKAPIGLKIGGNSPWEIATGVIAEVIQASSELSVCRASVRSAAAA</sequence>
<protein>
    <submittedName>
        <fullName evidence="3">Xanthine dehydrogenase accessory factor</fullName>
    </submittedName>
</protein>
<name>A0A370HUZ4_9HYPH</name>
<dbReference type="InterPro" id="IPR052698">
    <property type="entry name" value="MoCofactor_Util/Proc"/>
</dbReference>
<dbReference type="InterPro" id="IPR027051">
    <property type="entry name" value="XdhC_Rossmann_dom"/>
</dbReference>
<dbReference type="EMBL" id="QQBB01000001">
    <property type="protein sequence ID" value="RDI61771.1"/>
    <property type="molecule type" value="Genomic_DNA"/>
</dbReference>
<comment type="caution">
    <text evidence="3">The sequence shown here is derived from an EMBL/GenBank/DDBJ whole genome shotgun (WGS) entry which is preliminary data.</text>
</comment>
<gene>
    <name evidence="3" type="ORF">DES45_10126</name>
</gene>
<dbReference type="Gene3D" id="3.40.50.720">
    <property type="entry name" value="NAD(P)-binding Rossmann-like Domain"/>
    <property type="match status" value="1"/>
</dbReference>
<evidence type="ECO:0000313" key="3">
    <source>
        <dbReference type="EMBL" id="RDI61771.1"/>
    </source>
</evidence>
<keyword evidence="4" id="KW-1185">Reference proteome</keyword>
<organism evidence="3 4">
    <name type="scientific">Microvirga subterranea</name>
    <dbReference type="NCBI Taxonomy" id="186651"/>
    <lineage>
        <taxon>Bacteria</taxon>
        <taxon>Pseudomonadati</taxon>
        <taxon>Pseudomonadota</taxon>
        <taxon>Alphaproteobacteria</taxon>
        <taxon>Hyphomicrobiales</taxon>
        <taxon>Methylobacteriaceae</taxon>
        <taxon>Microvirga</taxon>
    </lineage>
</organism>
<evidence type="ECO:0000313" key="4">
    <source>
        <dbReference type="Proteomes" id="UP000254925"/>
    </source>
</evidence>
<dbReference type="Proteomes" id="UP000254925">
    <property type="component" value="Unassembled WGS sequence"/>
</dbReference>
<dbReference type="InterPro" id="IPR003777">
    <property type="entry name" value="XdhC_CoxI"/>
</dbReference>
<evidence type="ECO:0000259" key="2">
    <source>
        <dbReference type="Pfam" id="PF13478"/>
    </source>
</evidence>
<feature type="domain" description="XdhC- CoxI" evidence="1">
    <location>
        <begin position="30"/>
        <end position="94"/>
    </location>
</feature>
<feature type="domain" description="XdhC Rossmann" evidence="2">
    <location>
        <begin position="192"/>
        <end position="331"/>
    </location>
</feature>
<proteinExistence type="predicted"/>
<dbReference type="PANTHER" id="PTHR30388:SF4">
    <property type="entry name" value="MOLYBDENUM COFACTOR INSERTION CHAPERONE PAOD"/>
    <property type="match status" value="1"/>
</dbReference>
<evidence type="ECO:0000259" key="1">
    <source>
        <dbReference type="Pfam" id="PF02625"/>
    </source>
</evidence>
<dbReference type="RefSeq" id="WP_114767956.1">
    <property type="nucleotide sequence ID" value="NZ_QQBB01000001.1"/>
</dbReference>